<feature type="transmembrane region" description="Helical" evidence="7">
    <location>
        <begin position="114"/>
        <end position="135"/>
    </location>
</feature>
<dbReference type="PANTHER" id="PTHR33452">
    <property type="entry name" value="OXIDOREDUCTASE CATD-RELATED"/>
    <property type="match status" value="1"/>
</dbReference>
<comment type="similarity">
    <text evidence="2">Belongs to the DoxX family.</text>
</comment>
<evidence type="ECO:0000256" key="6">
    <source>
        <dbReference type="ARBA" id="ARBA00023136"/>
    </source>
</evidence>
<reference evidence="8" key="2">
    <citation type="submission" date="2021-04" db="EMBL/GenBank/DDBJ databases">
        <authorList>
            <person name="Zhang T."/>
            <person name="Zhang Y."/>
            <person name="Lu D."/>
            <person name="Zuo D."/>
            <person name="Du Z."/>
        </authorList>
    </citation>
    <scope>NUCLEOTIDE SEQUENCE</scope>
    <source>
        <strain evidence="8">JR1</strain>
    </source>
</reference>
<evidence type="ECO:0000313" key="9">
    <source>
        <dbReference type="Proteomes" id="UP000679220"/>
    </source>
</evidence>
<keyword evidence="3" id="KW-1003">Cell membrane</keyword>
<reference evidence="8" key="1">
    <citation type="journal article" date="2018" name="Int. J. Syst. Evol. Microbiol.">
        <title>Carboxylicivirga sediminis sp. nov., isolated from coastal sediment.</title>
        <authorList>
            <person name="Wang F.Q."/>
            <person name="Ren L.H."/>
            <person name="Zou R.J."/>
            <person name="Sun Y.Z."/>
            <person name="Liu X.J."/>
            <person name="Jiang F."/>
            <person name="Liu L.J."/>
        </authorList>
    </citation>
    <scope>NUCLEOTIDE SEQUENCE</scope>
    <source>
        <strain evidence="8">JR1</strain>
    </source>
</reference>
<evidence type="ECO:0000256" key="7">
    <source>
        <dbReference type="SAM" id="Phobius"/>
    </source>
</evidence>
<name>A0A941F6C6_9BACT</name>
<dbReference type="InterPro" id="IPR051907">
    <property type="entry name" value="DoxX-like_oxidoreductase"/>
</dbReference>
<accession>A0A941F6C6</accession>
<dbReference type="GO" id="GO:0005886">
    <property type="term" value="C:plasma membrane"/>
    <property type="evidence" value="ECO:0007669"/>
    <property type="project" value="UniProtKB-SubCell"/>
</dbReference>
<gene>
    <name evidence="8" type="ORF">KDU71_17340</name>
</gene>
<sequence length="145" mass="16216">MKDVIKFINNAAERTGDWALLAMRLTLAFGLFEPAVKKFENIRGTAEWFASLHFPLPTVSVLLAATVEFAGFFLLMLGLLTRYITIPLMFVMLMAILMVHLGNGFSSADNGIEIPFYYLVMLFLIFSKGPGRFSIDEAVVNKISK</sequence>
<dbReference type="Pfam" id="PF07681">
    <property type="entry name" value="DoxX"/>
    <property type="match status" value="1"/>
</dbReference>
<dbReference type="EMBL" id="JAGTAR010000030">
    <property type="protein sequence ID" value="MBR8537337.1"/>
    <property type="molecule type" value="Genomic_DNA"/>
</dbReference>
<comment type="subcellular location">
    <subcellularLocation>
        <location evidence="1">Cell membrane</location>
        <topology evidence="1">Multi-pass membrane protein</topology>
    </subcellularLocation>
</comment>
<feature type="transmembrane region" description="Helical" evidence="7">
    <location>
        <begin position="84"/>
        <end position="102"/>
    </location>
</feature>
<proteinExistence type="inferred from homology"/>
<keyword evidence="9" id="KW-1185">Reference proteome</keyword>
<keyword evidence="6 7" id="KW-0472">Membrane</keyword>
<comment type="caution">
    <text evidence="8">The sequence shown here is derived from an EMBL/GenBank/DDBJ whole genome shotgun (WGS) entry which is preliminary data.</text>
</comment>
<dbReference type="InterPro" id="IPR032808">
    <property type="entry name" value="DoxX"/>
</dbReference>
<evidence type="ECO:0000313" key="8">
    <source>
        <dbReference type="EMBL" id="MBR8537337.1"/>
    </source>
</evidence>
<dbReference type="RefSeq" id="WP_212192361.1">
    <property type="nucleotide sequence ID" value="NZ_JAGTAR010000030.1"/>
</dbReference>
<evidence type="ECO:0000256" key="3">
    <source>
        <dbReference type="ARBA" id="ARBA00022475"/>
    </source>
</evidence>
<feature type="transmembrane region" description="Helical" evidence="7">
    <location>
        <begin position="56"/>
        <end position="77"/>
    </location>
</feature>
<feature type="transmembrane region" description="Helical" evidence="7">
    <location>
        <begin position="18"/>
        <end position="36"/>
    </location>
</feature>
<organism evidence="8 9">
    <name type="scientific">Carboxylicivirga sediminis</name>
    <dbReference type="NCBI Taxonomy" id="2006564"/>
    <lineage>
        <taxon>Bacteria</taxon>
        <taxon>Pseudomonadati</taxon>
        <taxon>Bacteroidota</taxon>
        <taxon>Bacteroidia</taxon>
        <taxon>Marinilabiliales</taxon>
        <taxon>Marinilabiliaceae</taxon>
        <taxon>Carboxylicivirga</taxon>
    </lineage>
</organism>
<evidence type="ECO:0000256" key="2">
    <source>
        <dbReference type="ARBA" id="ARBA00006679"/>
    </source>
</evidence>
<evidence type="ECO:0000256" key="4">
    <source>
        <dbReference type="ARBA" id="ARBA00022692"/>
    </source>
</evidence>
<dbReference type="PANTHER" id="PTHR33452:SF7">
    <property type="entry name" value="DOXX FAMILY PROTEIN"/>
    <property type="match status" value="1"/>
</dbReference>
<evidence type="ECO:0000256" key="5">
    <source>
        <dbReference type="ARBA" id="ARBA00022989"/>
    </source>
</evidence>
<dbReference type="AlphaFoldDB" id="A0A941F6C6"/>
<dbReference type="Proteomes" id="UP000679220">
    <property type="component" value="Unassembled WGS sequence"/>
</dbReference>
<keyword evidence="4 7" id="KW-0812">Transmembrane</keyword>
<evidence type="ECO:0000256" key="1">
    <source>
        <dbReference type="ARBA" id="ARBA00004651"/>
    </source>
</evidence>
<protein>
    <submittedName>
        <fullName evidence="8">DoxX family protein</fullName>
    </submittedName>
</protein>
<keyword evidence="5 7" id="KW-1133">Transmembrane helix</keyword>